<dbReference type="AlphaFoldDB" id="A0A1M6MPY0"/>
<keyword evidence="1" id="KW-0812">Transmembrane</keyword>
<name>A0A1M6MPY0_9BACT</name>
<evidence type="ECO:0000256" key="1">
    <source>
        <dbReference type="SAM" id="Phobius"/>
    </source>
</evidence>
<dbReference type="RefSeq" id="WP_073112782.1">
    <property type="nucleotide sequence ID" value="NZ_FQYN01000014.1"/>
</dbReference>
<feature type="transmembrane region" description="Helical" evidence="1">
    <location>
        <begin position="44"/>
        <end position="68"/>
    </location>
</feature>
<dbReference type="Proteomes" id="UP000184418">
    <property type="component" value="Unassembled WGS sequence"/>
</dbReference>
<organism evidence="2 3">
    <name type="scientific">Hymenobacter daecheongensis DSM 21074</name>
    <dbReference type="NCBI Taxonomy" id="1121955"/>
    <lineage>
        <taxon>Bacteria</taxon>
        <taxon>Pseudomonadati</taxon>
        <taxon>Bacteroidota</taxon>
        <taxon>Cytophagia</taxon>
        <taxon>Cytophagales</taxon>
        <taxon>Hymenobacteraceae</taxon>
        <taxon>Hymenobacter</taxon>
    </lineage>
</organism>
<gene>
    <name evidence="2" type="ORF">SAMN02745146_0356</name>
</gene>
<dbReference type="EMBL" id="FQYN01000014">
    <property type="protein sequence ID" value="SHJ85420.1"/>
    <property type="molecule type" value="Genomic_DNA"/>
</dbReference>
<protein>
    <submittedName>
        <fullName evidence="2">Uncharacterized protein</fullName>
    </submittedName>
</protein>
<sequence>MTSLHFLLRLVLGALNLVLAYLVQPLPKWQVQLVRVAAVVSTSAAVVMLAQGASIGQSLAPFFLLLVASRPLPARGRWKFGVVMACLFLVVGGIPLTWLQAHGLL</sequence>
<proteinExistence type="predicted"/>
<reference evidence="2 3" key="1">
    <citation type="submission" date="2016-11" db="EMBL/GenBank/DDBJ databases">
        <authorList>
            <person name="Jaros S."/>
            <person name="Januszkiewicz K."/>
            <person name="Wedrychowicz H."/>
        </authorList>
    </citation>
    <scope>NUCLEOTIDE SEQUENCE [LARGE SCALE GENOMIC DNA]</scope>
    <source>
        <strain evidence="2 3">DSM 21074</strain>
    </source>
</reference>
<keyword evidence="3" id="KW-1185">Reference proteome</keyword>
<evidence type="ECO:0000313" key="2">
    <source>
        <dbReference type="EMBL" id="SHJ85420.1"/>
    </source>
</evidence>
<accession>A0A1M6MPY0</accession>
<keyword evidence="1" id="KW-1133">Transmembrane helix</keyword>
<evidence type="ECO:0000313" key="3">
    <source>
        <dbReference type="Proteomes" id="UP000184418"/>
    </source>
</evidence>
<feature type="transmembrane region" description="Helical" evidence="1">
    <location>
        <begin position="80"/>
        <end position="99"/>
    </location>
</feature>
<keyword evidence="1" id="KW-0472">Membrane</keyword>